<evidence type="ECO:0000313" key="4">
    <source>
        <dbReference type="EMBL" id="GAA0753119.1"/>
    </source>
</evidence>
<dbReference type="Pfam" id="PF02321">
    <property type="entry name" value="OEP"/>
    <property type="match status" value="2"/>
</dbReference>
<feature type="signal peptide" evidence="3">
    <location>
        <begin position="1"/>
        <end position="22"/>
    </location>
</feature>
<evidence type="ECO:0000256" key="1">
    <source>
        <dbReference type="ARBA" id="ARBA00007613"/>
    </source>
</evidence>
<keyword evidence="3" id="KW-0732">Signal</keyword>
<comment type="caution">
    <text evidence="4">The sequence shown here is derived from an EMBL/GenBank/DDBJ whole genome shotgun (WGS) entry which is preliminary data.</text>
</comment>
<dbReference type="InterPro" id="IPR003423">
    <property type="entry name" value="OMP_efflux"/>
</dbReference>
<organism evidence="4 5">
    <name type="scientific">Ideonella azotifigens</name>
    <dbReference type="NCBI Taxonomy" id="513160"/>
    <lineage>
        <taxon>Bacteria</taxon>
        <taxon>Pseudomonadati</taxon>
        <taxon>Pseudomonadota</taxon>
        <taxon>Betaproteobacteria</taxon>
        <taxon>Burkholderiales</taxon>
        <taxon>Sphaerotilaceae</taxon>
        <taxon>Ideonella</taxon>
    </lineage>
</organism>
<reference evidence="4 5" key="1">
    <citation type="journal article" date="2019" name="Int. J. Syst. Evol. Microbiol.">
        <title>The Global Catalogue of Microorganisms (GCM) 10K type strain sequencing project: providing services to taxonomists for standard genome sequencing and annotation.</title>
        <authorList>
            <consortium name="The Broad Institute Genomics Platform"/>
            <consortium name="The Broad Institute Genome Sequencing Center for Infectious Disease"/>
            <person name="Wu L."/>
            <person name="Ma J."/>
        </authorList>
    </citation>
    <scope>NUCLEOTIDE SEQUENCE [LARGE SCALE GENOMIC DNA]</scope>
    <source>
        <strain evidence="4 5">JCM 15503</strain>
    </source>
</reference>
<dbReference type="SUPFAM" id="SSF56954">
    <property type="entry name" value="Outer membrane efflux proteins (OEP)"/>
    <property type="match status" value="1"/>
</dbReference>
<dbReference type="EMBL" id="BAAAEW010000016">
    <property type="protein sequence ID" value="GAA0753119.1"/>
    <property type="molecule type" value="Genomic_DNA"/>
</dbReference>
<feature type="coiled-coil region" evidence="2">
    <location>
        <begin position="169"/>
        <end position="196"/>
    </location>
</feature>
<protein>
    <submittedName>
        <fullName evidence="4">TolC family protein</fullName>
    </submittedName>
</protein>
<accession>A0ABN1K2M3</accession>
<sequence>MRTLLLPLGLAATLLSPFLAQAQPASPLTLERALQLAGTGSPVLSAAQRELEASDGALQQAGAFPNPALNASVEDTRRATRTTTATLDFPIELGGKRQARVTAAERSQDLARAELGNAQAQLRATVIASYFSVLLAQARVQLAGDSAALATRAADAIAKRVAAGKVSPVDETRARVDQANAQLEAAEAVAELQAARHGLAALWGDEQPGFSEVTGDASQLPSPAALHELRQQLDASPALQASRIEASRRQAMVEVERSKAVPDITLSLGAKRDNELGRTQAVIGVSIPLPLFDRNQGSVLEAGRRALQAEDAHRATRLRLLGELQQATSQLALARSSVQTLQDTVLPAAQRAFDAASQGFEAGKFGFIDVIDAQRALLQARSRYLNTLSGAHQAAATIDRLLGR</sequence>
<dbReference type="PANTHER" id="PTHR30203">
    <property type="entry name" value="OUTER MEMBRANE CATION EFFLUX PROTEIN"/>
    <property type="match status" value="1"/>
</dbReference>
<dbReference type="InterPro" id="IPR010131">
    <property type="entry name" value="MdtP/NodT-like"/>
</dbReference>
<keyword evidence="5" id="KW-1185">Reference proteome</keyword>
<dbReference type="Gene3D" id="1.20.1600.10">
    <property type="entry name" value="Outer membrane efflux proteins (OEP)"/>
    <property type="match status" value="1"/>
</dbReference>
<evidence type="ECO:0000313" key="5">
    <source>
        <dbReference type="Proteomes" id="UP001500279"/>
    </source>
</evidence>
<evidence type="ECO:0000256" key="2">
    <source>
        <dbReference type="SAM" id="Coils"/>
    </source>
</evidence>
<feature type="chain" id="PRO_5045900815" evidence="3">
    <location>
        <begin position="23"/>
        <end position="404"/>
    </location>
</feature>
<gene>
    <name evidence="4" type="ORF">GCM10009107_27850</name>
</gene>
<evidence type="ECO:0000256" key="3">
    <source>
        <dbReference type="SAM" id="SignalP"/>
    </source>
</evidence>
<proteinExistence type="inferred from homology"/>
<dbReference type="RefSeq" id="WP_231012845.1">
    <property type="nucleotide sequence ID" value="NZ_BAAAEW010000016.1"/>
</dbReference>
<name>A0ABN1K2M3_9BURK</name>
<dbReference type="Proteomes" id="UP001500279">
    <property type="component" value="Unassembled WGS sequence"/>
</dbReference>
<comment type="similarity">
    <text evidence="1">Belongs to the outer membrane factor (OMF) (TC 1.B.17) family.</text>
</comment>
<dbReference type="PANTHER" id="PTHR30203:SF24">
    <property type="entry name" value="BLR4935 PROTEIN"/>
    <property type="match status" value="1"/>
</dbReference>
<keyword evidence="2" id="KW-0175">Coiled coil</keyword>